<dbReference type="InterPro" id="IPR017853">
    <property type="entry name" value="GH"/>
</dbReference>
<evidence type="ECO:0000256" key="5">
    <source>
        <dbReference type="ARBA" id="ARBA00022801"/>
    </source>
</evidence>
<gene>
    <name evidence="9" type="ORF">HNR30_000936</name>
</gene>
<accession>A0A7W0HNI9</accession>
<keyword evidence="5 9" id="KW-0378">Hydrolase</keyword>
<dbReference type="PIRSF" id="PIRSF001092">
    <property type="entry name" value="Alpha-L-fucosidase"/>
    <property type="match status" value="1"/>
</dbReference>
<protein>
    <recommendedName>
        <fullName evidence="3">alpha-L-fucosidase</fullName>
        <ecNumber evidence="3">3.2.1.51</ecNumber>
    </recommendedName>
</protein>
<proteinExistence type="inferred from homology"/>
<evidence type="ECO:0000259" key="8">
    <source>
        <dbReference type="Pfam" id="PF01120"/>
    </source>
</evidence>
<dbReference type="SUPFAM" id="SSF51445">
    <property type="entry name" value="(Trans)glycosidases"/>
    <property type="match status" value="1"/>
</dbReference>
<feature type="site" description="May be important for catalysis" evidence="7">
    <location>
        <position position="254"/>
    </location>
</feature>
<comment type="caution">
    <text evidence="9">The sequence shown here is derived from an EMBL/GenBank/DDBJ whole genome shotgun (WGS) entry which is preliminary data.</text>
</comment>
<evidence type="ECO:0000256" key="2">
    <source>
        <dbReference type="ARBA" id="ARBA00007951"/>
    </source>
</evidence>
<keyword evidence="6 9" id="KW-0326">Glycosidase</keyword>
<evidence type="ECO:0000256" key="7">
    <source>
        <dbReference type="PIRSR" id="PIRSR001092-1"/>
    </source>
</evidence>
<dbReference type="Pfam" id="PF01120">
    <property type="entry name" value="Alpha_L_fucos"/>
    <property type="match status" value="1"/>
</dbReference>
<dbReference type="GO" id="GO:0004560">
    <property type="term" value="F:alpha-L-fucosidase activity"/>
    <property type="evidence" value="ECO:0007669"/>
    <property type="project" value="UniProtKB-EC"/>
</dbReference>
<comment type="similarity">
    <text evidence="2">Belongs to the glycosyl hydrolase 29 family.</text>
</comment>
<organism evidence="9 10">
    <name type="scientific">Nonomuraea soli</name>
    <dbReference type="NCBI Taxonomy" id="1032476"/>
    <lineage>
        <taxon>Bacteria</taxon>
        <taxon>Bacillati</taxon>
        <taxon>Actinomycetota</taxon>
        <taxon>Actinomycetes</taxon>
        <taxon>Streptosporangiales</taxon>
        <taxon>Streptosporangiaceae</taxon>
        <taxon>Nonomuraea</taxon>
    </lineage>
</organism>
<dbReference type="InterPro" id="IPR057739">
    <property type="entry name" value="Glyco_hydro_29_N"/>
</dbReference>
<dbReference type="PANTHER" id="PTHR10030:SF37">
    <property type="entry name" value="ALPHA-L-FUCOSIDASE-RELATED"/>
    <property type="match status" value="1"/>
</dbReference>
<dbReference type="PRINTS" id="PR00741">
    <property type="entry name" value="GLHYDRLASE29"/>
</dbReference>
<evidence type="ECO:0000313" key="9">
    <source>
        <dbReference type="EMBL" id="MBA2889601.1"/>
    </source>
</evidence>
<dbReference type="GO" id="GO:0006004">
    <property type="term" value="P:fucose metabolic process"/>
    <property type="evidence" value="ECO:0007669"/>
    <property type="project" value="InterPro"/>
</dbReference>
<keyword evidence="10" id="KW-1185">Reference proteome</keyword>
<dbReference type="EMBL" id="JACDUR010000001">
    <property type="protein sequence ID" value="MBA2889601.1"/>
    <property type="molecule type" value="Genomic_DNA"/>
</dbReference>
<dbReference type="AlphaFoldDB" id="A0A7W0HNI9"/>
<evidence type="ECO:0000256" key="4">
    <source>
        <dbReference type="ARBA" id="ARBA00022729"/>
    </source>
</evidence>
<reference evidence="9 10" key="1">
    <citation type="submission" date="2020-07" db="EMBL/GenBank/DDBJ databases">
        <title>Genomic Encyclopedia of Type Strains, Phase IV (KMG-IV): sequencing the most valuable type-strain genomes for metagenomic binning, comparative biology and taxonomic classification.</title>
        <authorList>
            <person name="Goeker M."/>
        </authorList>
    </citation>
    <scope>NUCLEOTIDE SEQUENCE [LARGE SCALE GENOMIC DNA]</scope>
    <source>
        <strain evidence="9 10">DSM 45533</strain>
    </source>
</reference>
<dbReference type="GO" id="GO:0016139">
    <property type="term" value="P:glycoside catabolic process"/>
    <property type="evidence" value="ECO:0007669"/>
    <property type="project" value="TreeGrafter"/>
</dbReference>
<feature type="domain" description="Glycoside hydrolase family 29 N-terminal" evidence="8">
    <location>
        <begin position="16"/>
        <end position="321"/>
    </location>
</feature>
<dbReference type="RefSeq" id="WP_181608376.1">
    <property type="nucleotide sequence ID" value="NZ_BAABAM010000001.1"/>
</dbReference>
<dbReference type="SMART" id="SM00812">
    <property type="entry name" value="Alpha_L_fucos"/>
    <property type="match status" value="1"/>
</dbReference>
<evidence type="ECO:0000313" key="10">
    <source>
        <dbReference type="Proteomes" id="UP000530928"/>
    </source>
</evidence>
<dbReference type="EC" id="3.2.1.51" evidence="3"/>
<sequence>MPHQTGIHRTSEARLAEFRHQRFGLFIHWGLYALAARHEWVKQREHLTDQQYDRYLDVFDPDLFDPAAWAEAAAGAGMRYVVLTTKHHDGFCLWDSALTDYDVSATPYGRDLVGPIVEAFRERGLGVGFYHSLIDWHHPDFPIDGLHPRYPEDRPGDIAKYRAYLHGQVEELLTRYGRIDTMWFDFSYSQRRRNGLLTPGGKGAEDWGSQELMDLCRRLQPGILINNRLEIPGDFVTPEQFQPPAAPGQVWEACQTLNGSWGYDRDNLDDKPVDLLVRMLIDTVSKGGNLLLNVGPDGRGQLGPRALASLRGIGEWMRLHGRSIHGADAAPFTPPPDCRYTRRGDRLYVHLFAWPYRHLHLPGLKGLVRYAQLLNDASEIGILDPDPALDSGHTKLGSLPDGTLTLQLPVQRPDVAVPVIELFLENGALHE</sequence>
<dbReference type="Proteomes" id="UP000530928">
    <property type="component" value="Unassembled WGS sequence"/>
</dbReference>
<name>A0A7W0HNI9_9ACTN</name>
<dbReference type="Gene3D" id="3.20.20.80">
    <property type="entry name" value="Glycosidases"/>
    <property type="match status" value="1"/>
</dbReference>
<dbReference type="InterPro" id="IPR000933">
    <property type="entry name" value="Glyco_hydro_29"/>
</dbReference>
<evidence type="ECO:0000256" key="1">
    <source>
        <dbReference type="ARBA" id="ARBA00004071"/>
    </source>
</evidence>
<keyword evidence="4" id="KW-0732">Signal</keyword>
<evidence type="ECO:0000256" key="6">
    <source>
        <dbReference type="ARBA" id="ARBA00023295"/>
    </source>
</evidence>
<dbReference type="InterPro" id="IPR016286">
    <property type="entry name" value="FUC_metazoa-typ"/>
</dbReference>
<evidence type="ECO:0000256" key="3">
    <source>
        <dbReference type="ARBA" id="ARBA00012662"/>
    </source>
</evidence>
<comment type="function">
    <text evidence="1">Alpha-L-fucosidase is responsible for hydrolyzing the alpha-1,6-linked fucose joined to the reducing-end N-acetylglucosamine of the carbohydrate moieties of glycoproteins.</text>
</comment>
<dbReference type="PANTHER" id="PTHR10030">
    <property type="entry name" value="ALPHA-L-FUCOSIDASE"/>
    <property type="match status" value="1"/>
</dbReference>
<dbReference type="GO" id="GO:0005764">
    <property type="term" value="C:lysosome"/>
    <property type="evidence" value="ECO:0007669"/>
    <property type="project" value="TreeGrafter"/>
</dbReference>